<sequence length="84" mass="9053">MPKAYHAKIALIGAGPSSISCATFLARLGYLNITIFEKETYIGGLSIPQQGDPESRRNFGSGMRCIVEDYGDKGETANDACYSD</sequence>
<keyword evidence="2" id="KW-1185">Reference proteome</keyword>
<dbReference type="Proteomes" id="UP000827872">
    <property type="component" value="Linkage Group LG05"/>
</dbReference>
<reference evidence="1" key="1">
    <citation type="submission" date="2021-08" db="EMBL/GenBank/DDBJ databases">
        <title>The first chromosome-level gecko genome reveals the dynamic sex chromosomes of Neotropical dwarf geckos (Sphaerodactylidae: Sphaerodactylus).</title>
        <authorList>
            <person name="Pinto B.J."/>
            <person name="Keating S.E."/>
            <person name="Gamble T."/>
        </authorList>
    </citation>
    <scope>NUCLEOTIDE SEQUENCE</scope>
    <source>
        <strain evidence="1">TG3544</strain>
    </source>
</reference>
<name>A0ACB8F300_9SAUR</name>
<dbReference type="EMBL" id="CM037618">
    <property type="protein sequence ID" value="KAH7999616.1"/>
    <property type="molecule type" value="Genomic_DNA"/>
</dbReference>
<comment type="caution">
    <text evidence="1">The sequence shown here is derived from an EMBL/GenBank/DDBJ whole genome shotgun (WGS) entry which is preliminary data.</text>
</comment>
<evidence type="ECO:0000313" key="2">
    <source>
        <dbReference type="Proteomes" id="UP000827872"/>
    </source>
</evidence>
<gene>
    <name evidence="1" type="ORF">K3G42_015763</name>
</gene>
<organism evidence="1 2">
    <name type="scientific">Sphaerodactylus townsendi</name>
    <dbReference type="NCBI Taxonomy" id="933632"/>
    <lineage>
        <taxon>Eukaryota</taxon>
        <taxon>Metazoa</taxon>
        <taxon>Chordata</taxon>
        <taxon>Craniata</taxon>
        <taxon>Vertebrata</taxon>
        <taxon>Euteleostomi</taxon>
        <taxon>Lepidosauria</taxon>
        <taxon>Squamata</taxon>
        <taxon>Bifurcata</taxon>
        <taxon>Gekkota</taxon>
        <taxon>Sphaerodactylidae</taxon>
        <taxon>Sphaerodactylus</taxon>
    </lineage>
</organism>
<evidence type="ECO:0000313" key="1">
    <source>
        <dbReference type="EMBL" id="KAH7999616.1"/>
    </source>
</evidence>
<protein>
    <submittedName>
        <fullName evidence="1">Uncharacterized protein</fullName>
    </submittedName>
</protein>
<accession>A0ACB8F300</accession>
<proteinExistence type="predicted"/>